<proteinExistence type="predicted"/>
<dbReference type="GO" id="GO:0042597">
    <property type="term" value="C:periplasmic space"/>
    <property type="evidence" value="ECO:0007669"/>
    <property type="project" value="InterPro"/>
</dbReference>
<comment type="caution">
    <text evidence="2">The sequence shown here is derived from an EMBL/GenBank/DDBJ whole genome shotgun (WGS) entry which is preliminary data.</text>
</comment>
<reference evidence="2" key="1">
    <citation type="submission" date="2016-10" db="EMBL/GenBank/DDBJ databases">
        <title>Sequence of Gallionella enrichment culture.</title>
        <authorList>
            <person name="Poehlein A."/>
            <person name="Muehling M."/>
            <person name="Daniel R."/>
        </authorList>
    </citation>
    <scope>NUCLEOTIDE SEQUENCE</scope>
</reference>
<evidence type="ECO:0008006" key="3">
    <source>
        <dbReference type="Google" id="ProtNLM"/>
    </source>
</evidence>
<organism evidence="2">
    <name type="scientific">mine drainage metagenome</name>
    <dbReference type="NCBI Taxonomy" id="410659"/>
    <lineage>
        <taxon>unclassified sequences</taxon>
        <taxon>metagenomes</taxon>
        <taxon>ecological metagenomes</taxon>
    </lineage>
</organism>
<protein>
    <recommendedName>
        <fullName evidence="3">LTXXQ motif family protein</fullName>
    </recommendedName>
</protein>
<sequence length="242" mass="25986">MKRLMVATAFAVTALTLPTWAQSPAEHDSHHPTDSAQSAPAPANPAPGVSQPGMGAMQGCMGNMPMMGMMNDMKNMMSSMSMMSNMGMMRSMGMMGLGMGGMATIDRVEGRIAFLRAELKITDAQASAWNGFADALRANARKLAEVRASMMARPGDAQTQASTMADRLDQQEQWLQARLDGTRTMKAALAKLNETLSDDQQKTANDLLAPHMGMGMMGMMGSQMGPGRMQPGQMQMPGMRNN</sequence>
<accession>A0A1J5Q1U5</accession>
<feature type="region of interest" description="Disordered" evidence="1">
    <location>
        <begin position="22"/>
        <end position="57"/>
    </location>
</feature>
<dbReference type="Pfam" id="PF07813">
    <property type="entry name" value="LTXXQ"/>
    <property type="match status" value="1"/>
</dbReference>
<dbReference type="InterPro" id="IPR012899">
    <property type="entry name" value="LTXXQ"/>
</dbReference>
<dbReference type="AlphaFoldDB" id="A0A1J5Q1U5"/>
<name>A0A1J5Q1U5_9ZZZZ</name>
<evidence type="ECO:0000313" key="2">
    <source>
        <dbReference type="EMBL" id="OIQ73852.1"/>
    </source>
</evidence>
<dbReference type="EMBL" id="MLJW01002713">
    <property type="protein sequence ID" value="OIQ73852.1"/>
    <property type="molecule type" value="Genomic_DNA"/>
</dbReference>
<gene>
    <name evidence="2" type="ORF">GALL_445070</name>
</gene>
<evidence type="ECO:0000256" key="1">
    <source>
        <dbReference type="SAM" id="MobiDB-lite"/>
    </source>
</evidence>